<keyword evidence="3" id="KW-0472">Membrane</keyword>
<sequence>MHAPGVRAIVAAASRPLTVRRLRLPLNPRHCFHSQSLRLSSSGNGGKPAEDSVTEHDADVESQPGTQPAGGRLRTAASSLRTRQARQRVASALPPVQLPESFLRNNVILQESDQARELPLALQIDAQAQRLVLTGSIDKSAKQDGVHLSADNLRALSPEFNLCQRQLSTLQSRFIEDLEQSKNQENDDRWKTSSHIESFVRMSDMALDMYSYLIARYSPGLEIERGYTGRPFWWWCYHQRLHGKGAKRTAPCINDVRELVEMCNSDARNKTPFAQSVPDFPWSTWKSLSLAISNSFNTQAPPSFDAKVAKRPINILSMTGYGGRSIAQSIGGLIASSLDADRIYLDAFDLSELVGDYLGQNMAYSRGAVSMMGFRAAEMSGKLSTEPESLARAGEEEDDDMESNVFGVRTLSDTLEDEFHKKLKPRGVDAFSKWDSLKIDKILSHIIRAVETRSASPSTRPLLVHLHDVVELSMTMEGTMLLGRLRALVDETWAQGTKITILGTSSSEKPSEDYHTAVRDLGYEDFVISRQLDPDVDRDTAVPSSLPGLMPYKLQSVDYLVENLDNINRMIRAINPASDNMQIDLDLPHLTQLMQTVFGTDPNHALFRESLLPAPELFNMAQAFFAAESQKKGRGEAFVLMNRVYLGPLRPDSGNGNNDEDAPSIKPGHEDSSKPGADSSTDSLAGMKLNEYEKRISSGHIDGKKLRVSFSDVHAPPETISALKLLTSLALVRPDAFAYGVLASDRIPGCLLYGPPGTGKTMLAKAVAKSSGANMLEISGATINDKWVGESEKLIRAVFTLAKKLSPCVVFIDEADSLLASRSIFNNRASHREHINQFLKEWDGMQETSAFIMVATNRPFDLDEAVLRRLPRKILVDLPMKTDRAAILRLLLRDETLDETVDLEDYAQRTAFYSGSDLKNVCVAAAMAAVEEENEAALKHTGPEPYEYPERRILTKAHFERALQQIPASISEDMDSLKQIRKFDEEYGNRRKGRGKKSMGFGILADKPPNDSTDARIRV</sequence>
<evidence type="ECO:0000256" key="4">
    <source>
        <dbReference type="ARBA" id="ARBA00022840"/>
    </source>
</evidence>
<dbReference type="PANTHER" id="PTHR45644">
    <property type="entry name" value="AAA ATPASE, PUTATIVE (AFU_ORTHOLOGUE AFUA_2G12920)-RELATED-RELATED"/>
    <property type="match status" value="1"/>
</dbReference>
<dbReference type="InterPro" id="IPR041569">
    <property type="entry name" value="AAA_lid_3"/>
</dbReference>
<comment type="caution">
    <text evidence="7">The sequence shown here is derived from an EMBL/GenBank/DDBJ whole genome shotgun (WGS) entry which is preliminary data.</text>
</comment>
<dbReference type="SUPFAM" id="SSF52540">
    <property type="entry name" value="P-loop containing nucleoside triphosphate hydrolases"/>
    <property type="match status" value="1"/>
</dbReference>
<dbReference type="OrthoDB" id="39734at2759"/>
<dbReference type="GO" id="GO:0005524">
    <property type="term" value="F:ATP binding"/>
    <property type="evidence" value="ECO:0007669"/>
    <property type="project" value="UniProtKB-KW"/>
</dbReference>
<dbReference type="InterPro" id="IPR051701">
    <property type="entry name" value="Mito_OM_Translocase_MSP1"/>
</dbReference>
<dbReference type="Proteomes" id="UP000813444">
    <property type="component" value="Unassembled WGS sequence"/>
</dbReference>
<dbReference type="InterPro" id="IPR027417">
    <property type="entry name" value="P-loop_NTPase"/>
</dbReference>
<evidence type="ECO:0000313" key="7">
    <source>
        <dbReference type="EMBL" id="KAH7311745.1"/>
    </source>
</evidence>
<keyword evidence="3" id="KW-0496">Mitochondrion</keyword>
<feature type="region of interest" description="Disordered" evidence="5">
    <location>
        <begin position="988"/>
        <end position="1019"/>
    </location>
</feature>
<feature type="region of interest" description="Disordered" evidence="5">
    <location>
        <begin position="35"/>
        <end position="92"/>
    </location>
</feature>
<feature type="region of interest" description="Disordered" evidence="5">
    <location>
        <begin position="649"/>
        <end position="683"/>
    </location>
</feature>
<dbReference type="InterPro" id="IPR003593">
    <property type="entry name" value="AAA+_ATPase"/>
</dbReference>
<organism evidence="7 8">
    <name type="scientific">Stachybotrys elegans</name>
    <dbReference type="NCBI Taxonomy" id="80388"/>
    <lineage>
        <taxon>Eukaryota</taxon>
        <taxon>Fungi</taxon>
        <taxon>Dikarya</taxon>
        <taxon>Ascomycota</taxon>
        <taxon>Pezizomycotina</taxon>
        <taxon>Sordariomycetes</taxon>
        <taxon>Hypocreomycetidae</taxon>
        <taxon>Hypocreales</taxon>
        <taxon>Stachybotryaceae</taxon>
        <taxon>Stachybotrys</taxon>
    </lineage>
</organism>
<dbReference type="Pfam" id="PF17862">
    <property type="entry name" value="AAA_lid_3"/>
    <property type="match status" value="1"/>
</dbReference>
<dbReference type="EMBL" id="JAGPNK010000011">
    <property type="protein sequence ID" value="KAH7311745.1"/>
    <property type="molecule type" value="Genomic_DNA"/>
</dbReference>
<dbReference type="SMART" id="SM00382">
    <property type="entry name" value="AAA"/>
    <property type="match status" value="1"/>
</dbReference>
<dbReference type="GO" id="GO:0005741">
    <property type="term" value="C:mitochondrial outer membrane"/>
    <property type="evidence" value="ECO:0007669"/>
    <property type="project" value="UniProtKB-SubCell"/>
</dbReference>
<keyword evidence="4" id="KW-0067">ATP-binding</keyword>
<keyword evidence="8" id="KW-1185">Reference proteome</keyword>
<evidence type="ECO:0000313" key="8">
    <source>
        <dbReference type="Proteomes" id="UP000813444"/>
    </source>
</evidence>
<protein>
    <submittedName>
        <fullName evidence="7">ATPase, AAA family protein</fullName>
    </submittedName>
</protein>
<dbReference type="AlphaFoldDB" id="A0A8K0SJE1"/>
<dbReference type="Gene3D" id="1.10.8.60">
    <property type="match status" value="1"/>
</dbReference>
<evidence type="ECO:0000256" key="3">
    <source>
        <dbReference type="ARBA" id="ARBA00022787"/>
    </source>
</evidence>
<gene>
    <name evidence="7" type="ORF">B0I35DRAFT_357784</name>
</gene>
<proteinExistence type="predicted"/>
<evidence type="ECO:0000256" key="5">
    <source>
        <dbReference type="SAM" id="MobiDB-lite"/>
    </source>
</evidence>
<evidence type="ECO:0000256" key="2">
    <source>
        <dbReference type="ARBA" id="ARBA00022741"/>
    </source>
</evidence>
<dbReference type="Gene3D" id="3.40.50.300">
    <property type="entry name" value="P-loop containing nucleotide triphosphate hydrolases"/>
    <property type="match status" value="1"/>
</dbReference>
<evidence type="ECO:0000259" key="6">
    <source>
        <dbReference type="SMART" id="SM00382"/>
    </source>
</evidence>
<evidence type="ECO:0000256" key="1">
    <source>
        <dbReference type="ARBA" id="ARBA00004572"/>
    </source>
</evidence>
<name>A0A8K0SJE1_9HYPO</name>
<dbReference type="InterPro" id="IPR003959">
    <property type="entry name" value="ATPase_AAA_core"/>
</dbReference>
<dbReference type="Pfam" id="PF00004">
    <property type="entry name" value="AAA"/>
    <property type="match status" value="1"/>
</dbReference>
<feature type="compositionally biased region" description="Basic and acidic residues" evidence="5">
    <location>
        <begin position="48"/>
        <end position="59"/>
    </location>
</feature>
<reference evidence="7" key="1">
    <citation type="journal article" date="2021" name="Nat. Commun.">
        <title>Genetic determinants of endophytism in the Arabidopsis root mycobiome.</title>
        <authorList>
            <person name="Mesny F."/>
            <person name="Miyauchi S."/>
            <person name="Thiergart T."/>
            <person name="Pickel B."/>
            <person name="Atanasova L."/>
            <person name="Karlsson M."/>
            <person name="Huettel B."/>
            <person name="Barry K.W."/>
            <person name="Haridas S."/>
            <person name="Chen C."/>
            <person name="Bauer D."/>
            <person name="Andreopoulos W."/>
            <person name="Pangilinan J."/>
            <person name="LaButti K."/>
            <person name="Riley R."/>
            <person name="Lipzen A."/>
            <person name="Clum A."/>
            <person name="Drula E."/>
            <person name="Henrissat B."/>
            <person name="Kohler A."/>
            <person name="Grigoriev I.V."/>
            <person name="Martin F.M."/>
            <person name="Hacquard S."/>
        </authorList>
    </citation>
    <scope>NUCLEOTIDE SEQUENCE</scope>
    <source>
        <strain evidence="7">MPI-CAGE-CH-0235</strain>
    </source>
</reference>
<dbReference type="GO" id="GO:0016887">
    <property type="term" value="F:ATP hydrolysis activity"/>
    <property type="evidence" value="ECO:0007669"/>
    <property type="project" value="InterPro"/>
</dbReference>
<dbReference type="PANTHER" id="PTHR45644:SF56">
    <property type="entry name" value="AAA ATPASE, PUTATIVE (AFU_ORTHOLOGUE AFUA_2G12920)-RELATED"/>
    <property type="match status" value="1"/>
</dbReference>
<comment type="subcellular location">
    <subcellularLocation>
        <location evidence="1">Mitochondrion outer membrane</location>
        <topology evidence="1">Single-pass membrane protein</topology>
    </subcellularLocation>
</comment>
<feature type="domain" description="AAA+ ATPase" evidence="6">
    <location>
        <begin position="746"/>
        <end position="881"/>
    </location>
</feature>
<accession>A0A8K0SJE1</accession>
<keyword evidence="2" id="KW-0547">Nucleotide-binding</keyword>
<keyword evidence="3" id="KW-1000">Mitochondrion outer membrane</keyword>